<dbReference type="GO" id="GO:0012505">
    <property type="term" value="C:endomembrane system"/>
    <property type="evidence" value="ECO:0007669"/>
    <property type="project" value="UniProtKB-SubCell"/>
</dbReference>
<evidence type="ECO:0000256" key="1">
    <source>
        <dbReference type="ARBA" id="ARBA00004127"/>
    </source>
</evidence>
<dbReference type="Proteomes" id="UP000281771">
    <property type="component" value="Unassembled WGS sequence"/>
</dbReference>
<evidence type="ECO:0000256" key="3">
    <source>
        <dbReference type="ARBA" id="ARBA00022989"/>
    </source>
</evidence>
<protein>
    <submittedName>
        <fullName evidence="7">DUF1232 domain-containing protein</fullName>
    </submittedName>
</protein>
<dbReference type="InterPro" id="IPR010652">
    <property type="entry name" value="DUF1232"/>
</dbReference>
<evidence type="ECO:0000256" key="4">
    <source>
        <dbReference type="ARBA" id="ARBA00023136"/>
    </source>
</evidence>
<dbReference type="STRING" id="1123309.GCA_000377005_01350"/>
<evidence type="ECO:0000313" key="7">
    <source>
        <dbReference type="EMBL" id="RRD32741.1"/>
    </source>
</evidence>
<accession>A0A3P1VEW0</accession>
<feature type="domain" description="DUF1232" evidence="6">
    <location>
        <begin position="77"/>
        <end position="112"/>
    </location>
</feature>
<sequence>MKQKFSKKQAVEEIQKRYKKAEDLLKDDSKMEPFLEKIEKKIKWIPFLGQEFKSIPILISMVRSYWKKDYTKVPKKTILAIISALIYFLSPIDVIPDWIPFLGQMDDALVIATCWNWVNKDIEDYRQWKKQMKEQTLN</sequence>
<organism evidence="7 8">
    <name type="scientific">Streptococcus minor</name>
    <dbReference type="NCBI Taxonomy" id="229549"/>
    <lineage>
        <taxon>Bacteria</taxon>
        <taxon>Bacillati</taxon>
        <taxon>Bacillota</taxon>
        <taxon>Bacilli</taxon>
        <taxon>Lactobacillales</taxon>
        <taxon>Streptococcaceae</taxon>
        <taxon>Streptococcus</taxon>
    </lineage>
</organism>
<dbReference type="AlphaFoldDB" id="A0A3P1VEW0"/>
<keyword evidence="3 5" id="KW-1133">Transmembrane helix</keyword>
<proteinExistence type="predicted"/>
<reference evidence="7 8" key="1">
    <citation type="submission" date="2018-11" db="EMBL/GenBank/DDBJ databases">
        <title>Genomes From Bacteria Associated with the Canine Oral Cavity: a Test Case for Automated Genome-Based Taxonomic Assignment.</title>
        <authorList>
            <person name="Coil D.A."/>
            <person name="Jospin G."/>
            <person name="Darling A.E."/>
            <person name="Wallis C."/>
            <person name="Davis I.J."/>
            <person name="Harris S."/>
            <person name="Eisen J.A."/>
            <person name="Holcombe L.J."/>
            <person name="O'Flynn C."/>
        </authorList>
    </citation>
    <scope>NUCLEOTIDE SEQUENCE [LARGE SCALE GENOMIC DNA]</scope>
    <source>
        <strain evidence="7 8">OH4621_COT-116</strain>
    </source>
</reference>
<evidence type="ECO:0000256" key="2">
    <source>
        <dbReference type="ARBA" id="ARBA00022692"/>
    </source>
</evidence>
<evidence type="ECO:0000313" key="8">
    <source>
        <dbReference type="Proteomes" id="UP000281771"/>
    </source>
</evidence>
<dbReference type="Pfam" id="PF06803">
    <property type="entry name" value="DUF1232"/>
    <property type="match status" value="1"/>
</dbReference>
<gene>
    <name evidence="7" type="ORF">EII38_00625</name>
</gene>
<keyword evidence="8" id="KW-1185">Reference proteome</keyword>
<evidence type="ECO:0000259" key="6">
    <source>
        <dbReference type="Pfam" id="PF06803"/>
    </source>
</evidence>
<name>A0A3P1VEW0_9STRE</name>
<keyword evidence="2 5" id="KW-0812">Transmembrane</keyword>
<keyword evidence="4 5" id="KW-0472">Membrane</keyword>
<dbReference type="EMBL" id="RQZA01000001">
    <property type="protein sequence ID" value="RRD32741.1"/>
    <property type="molecule type" value="Genomic_DNA"/>
</dbReference>
<comment type="subcellular location">
    <subcellularLocation>
        <location evidence="1">Endomembrane system</location>
        <topology evidence="1">Multi-pass membrane protein</topology>
    </subcellularLocation>
</comment>
<comment type="caution">
    <text evidence="7">The sequence shown here is derived from an EMBL/GenBank/DDBJ whole genome shotgun (WGS) entry which is preliminary data.</text>
</comment>
<evidence type="ECO:0000256" key="5">
    <source>
        <dbReference type="SAM" id="Phobius"/>
    </source>
</evidence>
<feature type="transmembrane region" description="Helical" evidence="5">
    <location>
        <begin position="77"/>
        <end position="95"/>
    </location>
</feature>